<protein>
    <submittedName>
        <fullName evidence="2">Uncharacterized protein</fullName>
    </submittedName>
</protein>
<keyword evidence="3" id="KW-1185">Reference proteome</keyword>
<name>A0A9P0K0V0_ACAOB</name>
<feature type="compositionally biased region" description="Basic and acidic residues" evidence="1">
    <location>
        <begin position="125"/>
        <end position="137"/>
    </location>
</feature>
<organism evidence="2 3">
    <name type="scientific">Acanthoscelides obtectus</name>
    <name type="common">Bean weevil</name>
    <name type="synonym">Bruchus obtectus</name>
    <dbReference type="NCBI Taxonomy" id="200917"/>
    <lineage>
        <taxon>Eukaryota</taxon>
        <taxon>Metazoa</taxon>
        <taxon>Ecdysozoa</taxon>
        <taxon>Arthropoda</taxon>
        <taxon>Hexapoda</taxon>
        <taxon>Insecta</taxon>
        <taxon>Pterygota</taxon>
        <taxon>Neoptera</taxon>
        <taxon>Endopterygota</taxon>
        <taxon>Coleoptera</taxon>
        <taxon>Polyphaga</taxon>
        <taxon>Cucujiformia</taxon>
        <taxon>Chrysomeloidea</taxon>
        <taxon>Chrysomelidae</taxon>
        <taxon>Bruchinae</taxon>
        <taxon>Bruchini</taxon>
        <taxon>Acanthoscelides</taxon>
    </lineage>
</organism>
<comment type="caution">
    <text evidence="2">The sequence shown here is derived from an EMBL/GenBank/DDBJ whole genome shotgun (WGS) entry which is preliminary data.</text>
</comment>
<dbReference type="OrthoDB" id="6773355at2759"/>
<dbReference type="EMBL" id="CAKOFQ010006713">
    <property type="protein sequence ID" value="CAH1964145.1"/>
    <property type="molecule type" value="Genomic_DNA"/>
</dbReference>
<sequence length="323" mass="35946">MVQYGYHLSIQPLLEVLKLQPVKRRSSISPSKIVTVLSKKQKGFSDTKPAMVSTGTQKMPTFKTARGRKKKLWKVETFYERGDGKKIQVIRCATCRTFVSKDATQCKVCVNKALGIHVIRRKPKEPKTDENKTDTKNQKVPKKVKKEASSVPKSLEVSTVKKEVKKELIEEGQSTTTSKLPEAVTIKKEVKKKEKPVGAVKSKKIKVPAGRVKPVKSRCTLGCKRCLSCRTFLKKPLKGLCDKCKIWCGKKAVKKEGDAVKVKEQVDVAEISAKTIDKPSVNVLTDVIVAKQEKVTKGKQSTPKKGKNKHPGVDQASELLKNN</sequence>
<reference evidence="2" key="1">
    <citation type="submission" date="2022-03" db="EMBL/GenBank/DDBJ databases">
        <authorList>
            <person name="Sayadi A."/>
        </authorList>
    </citation>
    <scope>NUCLEOTIDE SEQUENCE</scope>
</reference>
<evidence type="ECO:0000313" key="2">
    <source>
        <dbReference type="EMBL" id="CAH1964145.1"/>
    </source>
</evidence>
<evidence type="ECO:0000313" key="3">
    <source>
        <dbReference type="Proteomes" id="UP001152888"/>
    </source>
</evidence>
<accession>A0A9P0K0V0</accession>
<proteinExistence type="predicted"/>
<evidence type="ECO:0000256" key="1">
    <source>
        <dbReference type="SAM" id="MobiDB-lite"/>
    </source>
</evidence>
<feature type="region of interest" description="Disordered" evidence="1">
    <location>
        <begin position="121"/>
        <end position="151"/>
    </location>
</feature>
<dbReference type="Proteomes" id="UP001152888">
    <property type="component" value="Unassembled WGS sequence"/>
</dbReference>
<feature type="region of interest" description="Disordered" evidence="1">
    <location>
        <begin position="295"/>
        <end position="323"/>
    </location>
</feature>
<gene>
    <name evidence="2" type="ORF">ACAOBT_LOCUS5617</name>
</gene>
<dbReference type="AlphaFoldDB" id="A0A9P0K0V0"/>